<comment type="caution">
    <text evidence="3">The sequence shown here is derived from an EMBL/GenBank/DDBJ whole genome shotgun (WGS) entry which is preliminary data.</text>
</comment>
<gene>
    <name evidence="3" type="ORF">PSALAMII_LOCUS9326</name>
</gene>
<dbReference type="PANTHER" id="PTHR10039:SF14">
    <property type="entry name" value="NACHT DOMAIN-CONTAINING PROTEIN"/>
    <property type="match status" value="1"/>
</dbReference>
<dbReference type="Gene3D" id="3.40.50.300">
    <property type="entry name" value="P-loop containing nucleotide triphosphate hydrolases"/>
    <property type="match status" value="1"/>
</dbReference>
<dbReference type="Pfam" id="PF24883">
    <property type="entry name" value="NPHP3_N"/>
    <property type="match status" value="1"/>
</dbReference>
<dbReference type="InterPro" id="IPR056884">
    <property type="entry name" value="NPHP3-like_N"/>
</dbReference>
<protein>
    <recommendedName>
        <fullName evidence="2">Nephrocystin 3-like N-terminal domain-containing protein</fullName>
    </recommendedName>
</protein>
<dbReference type="PANTHER" id="PTHR10039">
    <property type="entry name" value="AMELOGENIN"/>
    <property type="match status" value="1"/>
</dbReference>
<organism evidence="3 4">
    <name type="scientific">Penicillium salamii</name>
    <dbReference type="NCBI Taxonomy" id="1612424"/>
    <lineage>
        <taxon>Eukaryota</taxon>
        <taxon>Fungi</taxon>
        <taxon>Dikarya</taxon>
        <taxon>Ascomycota</taxon>
        <taxon>Pezizomycotina</taxon>
        <taxon>Eurotiomycetes</taxon>
        <taxon>Eurotiomycetidae</taxon>
        <taxon>Eurotiales</taxon>
        <taxon>Aspergillaceae</taxon>
        <taxon>Penicillium</taxon>
    </lineage>
</organism>
<evidence type="ECO:0000256" key="1">
    <source>
        <dbReference type="ARBA" id="ARBA00022737"/>
    </source>
</evidence>
<dbReference type="EMBL" id="CAJVPD010000274">
    <property type="protein sequence ID" value="CAG8417145.1"/>
    <property type="molecule type" value="Genomic_DNA"/>
</dbReference>
<reference evidence="3" key="1">
    <citation type="submission" date="2021-07" db="EMBL/GenBank/DDBJ databases">
        <authorList>
            <person name="Branca A.L. A."/>
        </authorList>
    </citation>
    <scope>NUCLEOTIDE SEQUENCE</scope>
</reference>
<feature type="domain" description="Nephrocystin 3-like N-terminal" evidence="2">
    <location>
        <begin position="56"/>
        <end position="213"/>
    </location>
</feature>
<sequence>MAIGRRSRTTTPTLNGNKKFVHNTLRIVEGAAFNSYANQYVATCLGDTRYELLGTINRWANGSIAREHVYWLQGKAGTGKSTIARIVAGKLTKQGCLAASFFFKRNESDRGGACYVFSTIVAQLAQKLPVVAEHMRNAIETNLDIAVMALGEQFRKLILQLMQSISYDAPKTMMAVIDALDECEGDEDITTIIKLLLQTDRLVVVPLKFFVTSWFEPPIRLGFWGPVIKRDIITFLRFRLDEIRSRFELASDWPDPTQFCRLVTSSVSLFIFAATICRFIEDNRLVGGPDDRIKRILEHKAGGTFDATYLPVLNQMVDGLKGSARSDTVTEFKEIVGSIVTVANLLGAASLALFHFVLDILSDPGNPLRVFYESFRDFLIHLDLEETHEFCVNEEATYKMLADRCLVLLSDSGYLKQDICVLGASESCRTSLD</sequence>
<dbReference type="SUPFAM" id="SSF52540">
    <property type="entry name" value="P-loop containing nucleoside triphosphate hydrolases"/>
    <property type="match status" value="1"/>
</dbReference>
<accession>A0A9W4JRR1</accession>
<evidence type="ECO:0000313" key="4">
    <source>
        <dbReference type="Proteomes" id="UP001152592"/>
    </source>
</evidence>
<dbReference type="AlphaFoldDB" id="A0A9W4JRR1"/>
<proteinExistence type="predicted"/>
<keyword evidence="1" id="KW-0677">Repeat</keyword>
<dbReference type="OrthoDB" id="1577640at2759"/>
<name>A0A9W4JRR1_9EURO</name>
<evidence type="ECO:0000313" key="3">
    <source>
        <dbReference type="EMBL" id="CAG8417145.1"/>
    </source>
</evidence>
<evidence type="ECO:0000259" key="2">
    <source>
        <dbReference type="Pfam" id="PF24883"/>
    </source>
</evidence>
<dbReference type="Proteomes" id="UP001152592">
    <property type="component" value="Unassembled WGS sequence"/>
</dbReference>
<dbReference type="InterPro" id="IPR027417">
    <property type="entry name" value="P-loop_NTPase"/>
</dbReference>